<evidence type="ECO:0000256" key="7">
    <source>
        <dbReference type="ARBA" id="ARBA00022692"/>
    </source>
</evidence>
<reference evidence="11 12" key="1">
    <citation type="submission" date="2017-04" db="EMBL/GenBank/DDBJ databases">
        <title>Unexpected and diverse lifestyles within the genus Limnohabitans.</title>
        <authorList>
            <person name="Kasalicky V."/>
            <person name="Mehrshad M."/>
            <person name="Andrei S.-A."/>
            <person name="Salcher M."/>
            <person name="Kratochvilova H."/>
            <person name="Simek K."/>
            <person name="Ghai R."/>
        </authorList>
    </citation>
    <scope>NUCLEOTIDE SEQUENCE [LARGE SCALE GENOMIC DNA]</scope>
    <source>
        <strain evidence="11 12">MWH-C5</strain>
    </source>
</reference>
<comment type="subcellular location">
    <subcellularLocation>
        <location evidence="1">Cell inner membrane</location>
    </subcellularLocation>
</comment>
<proteinExistence type="inferred from homology"/>
<gene>
    <name evidence="11" type="ORF">B9Z44_08955</name>
</gene>
<evidence type="ECO:0000256" key="3">
    <source>
        <dbReference type="ARBA" id="ARBA00021563"/>
    </source>
</evidence>
<keyword evidence="12" id="KW-1185">Reference proteome</keyword>
<accession>A0A315EPL4</accession>
<protein>
    <recommendedName>
        <fullName evidence="3">Type II secretion system protein N</fullName>
    </recommendedName>
    <alternativeName>
        <fullName evidence="10">General secretion pathway protein N</fullName>
    </alternativeName>
</protein>
<keyword evidence="6" id="KW-0997">Cell inner membrane</keyword>
<dbReference type="AlphaFoldDB" id="A0A315EPL4"/>
<keyword evidence="7" id="KW-0812">Transmembrane</keyword>
<dbReference type="GO" id="GO:0005886">
    <property type="term" value="C:plasma membrane"/>
    <property type="evidence" value="ECO:0007669"/>
    <property type="project" value="UniProtKB-SubCell"/>
</dbReference>
<comment type="similarity">
    <text evidence="2">Belongs to the GSP N family.</text>
</comment>
<keyword evidence="9" id="KW-0472">Membrane</keyword>
<evidence type="ECO:0000313" key="11">
    <source>
        <dbReference type="EMBL" id="PUE59693.1"/>
    </source>
</evidence>
<evidence type="ECO:0000256" key="2">
    <source>
        <dbReference type="ARBA" id="ARBA00007208"/>
    </source>
</evidence>
<evidence type="ECO:0000256" key="1">
    <source>
        <dbReference type="ARBA" id="ARBA00004533"/>
    </source>
</evidence>
<evidence type="ECO:0000256" key="4">
    <source>
        <dbReference type="ARBA" id="ARBA00022448"/>
    </source>
</evidence>
<keyword evidence="5" id="KW-1003">Cell membrane</keyword>
<evidence type="ECO:0000256" key="8">
    <source>
        <dbReference type="ARBA" id="ARBA00022927"/>
    </source>
</evidence>
<dbReference type="RefSeq" id="WP_108402234.1">
    <property type="nucleotide sequence ID" value="NZ_NESP01000001.1"/>
</dbReference>
<comment type="caution">
    <text evidence="11">The sequence shown here is derived from an EMBL/GenBank/DDBJ whole genome shotgun (WGS) entry which is preliminary data.</text>
</comment>
<dbReference type="Proteomes" id="UP000251341">
    <property type="component" value="Unassembled WGS sequence"/>
</dbReference>
<evidence type="ECO:0000256" key="10">
    <source>
        <dbReference type="ARBA" id="ARBA00030772"/>
    </source>
</evidence>
<keyword evidence="4" id="KW-0813">Transport</keyword>
<evidence type="ECO:0000313" key="12">
    <source>
        <dbReference type="Proteomes" id="UP000251341"/>
    </source>
</evidence>
<dbReference type="InterPro" id="IPR022792">
    <property type="entry name" value="T2SS_protein-GspN"/>
</dbReference>
<evidence type="ECO:0000256" key="6">
    <source>
        <dbReference type="ARBA" id="ARBA00022519"/>
    </source>
</evidence>
<dbReference type="EMBL" id="NESP01000001">
    <property type="protein sequence ID" value="PUE59693.1"/>
    <property type="molecule type" value="Genomic_DNA"/>
</dbReference>
<evidence type="ECO:0000256" key="5">
    <source>
        <dbReference type="ARBA" id="ARBA00022475"/>
    </source>
</evidence>
<dbReference type="Pfam" id="PF01203">
    <property type="entry name" value="T2SSN"/>
    <property type="match status" value="1"/>
</dbReference>
<name>A0A315EPL4_9BURK</name>
<evidence type="ECO:0000256" key="9">
    <source>
        <dbReference type="ARBA" id="ARBA00023136"/>
    </source>
</evidence>
<keyword evidence="8" id="KW-0653">Protein transport</keyword>
<sequence length="271" mass="29327">MQRLNPASHLSASTRWAWTGAGLGLALALITQAPAHWLTRAIEHASGERMLLQDPQGTVWNGSAQWVLNEGPLNLANTTTLPTRVTWQLGPHLDFANLRLALSATVASACCTPQPVRVDVSPLWRGVRVQVSDHTSHWPANWLVGLGTPWNTVQPEGQLQLQTSHLQWTQQAGKEQLQGEAELQLQKLATRLSTLRPLGSYRLRVQGGDAIALTLDTLEGSLLLQGTGQLHNGHLRFTGEASAAPDAEAALSNLLNILGQRQGSKSILKMG</sequence>
<dbReference type="GO" id="GO:0015628">
    <property type="term" value="P:protein secretion by the type II secretion system"/>
    <property type="evidence" value="ECO:0007669"/>
    <property type="project" value="InterPro"/>
</dbReference>
<dbReference type="GO" id="GO:0015627">
    <property type="term" value="C:type II protein secretion system complex"/>
    <property type="evidence" value="ECO:0007669"/>
    <property type="project" value="InterPro"/>
</dbReference>
<organism evidence="11 12">
    <name type="scientific">Limnohabitans curvus</name>
    <dbReference type="NCBI Taxonomy" id="323423"/>
    <lineage>
        <taxon>Bacteria</taxon>
        <taxon>Pseudomonadati</taxon>
        <taxon>Pseudomonadota</taxon>
        <taxon>Betaproteobacteria</taxon>
        <taxon>Burkholderiales</taxon>
        <taxon>Comamonadaceae</taxon>
        <taxon>Limnohabitans</taxon>
    </lineage>
</organism>